<dbReference type="Proteomes" id="UP001597526">
    <property type="component" value="Unassembled WGS sequence"/>
</dbReference>
<dbReference type="Pfam" id="PF02018">
    <property type="entry name" value="CBM_4_9"/>
    <property type="match status" value="1"/>
</dbReference>
<dbReference type="PROSITE" id="PS51257">
    <property type="entry name" value="PROKAR_LIPOPROTEIN"/>
    <property type="match status" value="1"/>
</dbReference>
<keyword evidence="1" id="KW-0378">Hydrolase</keyword>
<feature type="domain" description="PKD" evidence="2">
    <location>
        <begin position="61"/>
        <end position="107"/>
    </location>
</feature>
<accession>A0ABW5MT22</accession>
<dbReference type="InterPro" id="IPR035986">
    <property type="entry name" value="PKD_dom_sf"/>
</dbReference>
<dbReference type="SMART" id="SM00089">
    <property type="entry name" value="PKD"/>
    <property type="match status" value="1"/>
</dbReference>
<dbReference type="InterPro" id="IPR003305">
    <property type="entry name" value="CenC_carb-bd"/>
</dbReference>
<evidence type="ECO:0000259" key="2">
    <source>
        <dbReference type="PROSITE" id="PS50093"/>
    </source>
</evidence>
<proteinExistence type="predicted"/>
<dbReference type="InterPro" id="IPR000601">
    <property type="entry name" value="PKD_dom"/>
</dbReference>
<reference evidence="4" key="1">
    <citation type="journal article" date="2019" name="Int. J. Syst. Evol. Microbiol.">
        <title>The Global Catalogue of Microorganisms (GCM) 10K type strain sequencing project: providing services to taxonomists for standard genome sequencing and annotation.</title>
        <authorList>
            <consortium name="The Broad Institute Genomics Platform"/>
            <consortium name="The Broad Institute Genome Sequencing Center for Infectious Disease"/>
            <person name="Wu L."/>
            <person name="Ma J."/>
        </authorList>
    </citation>
    <scope>NUCLEOTIDE SEQUENCE [LARGE SCALE GENOMIC DNA]</scope>
    <source>
        <strain evidence="4">KCTC 52368</strain>
    </source>
</reference>
<evidence type="ECO:0000313" key="4">
    <source>
        <dbReference type="Proteomes" id="UP001597526"/>
    </source>
</evidence>
<dbReference type="InterPro" id="IPR022409">
    <property type="entry name" value="PKD/Chitinase_dom"/>
</dbReference>
<evidence type="ECO:0000313" key="3">
    <source>
        <dbReference type="EMBL" id="MFD2585936.1"/>
    </source>
</evidence>
<dbReference type="RefSeq" id="WP_377765507.1">
    <property type="nucleotide sequence ID" value="NZ_JBHULB010000006.1"/>
</dbReference>
<comment type="caution">
    <text evidence="3">The sequence shown here is derived from an EMBL/GenBank/DDBJ whole genome shotgun (WGS) entry which is preliminary data.</text>
</comment>
<keyword evidence="4" id="KW-1185">Reference proteome</keyword>
<dbReference type="Gene3D" id="2.60.40.10">
    <property type="entry name" value="Immunoglobulins"/>
    <property type="match status" value="1"/>
</dbReference>
<name>A0ABW5MT22_9FLAO</name>
<gene>
    <name evidence="3" type="ORF">ACFSQJ_03275</name>
</gene>
<dbReference type="EMBL" id="JBHULB010000006">
    <property type="protein sequence ID" value="MFD2585936.1"/>
    <property type="molecule type" value="Genomic_DNA"/>
</dbReference>
<dbReference type="SUPFAM" id="SSF49299">
    <property type="entry name" value="PKD domain"/>
    <property type="match status" value="1"/>
</dbReference>
<evidence type="ECO:0000256" key="1">
    <source>
        <dbReference type="ARBA" id="ARBA00022801"/>
    </source>
</evidence>
<dbReference type="InterPro" id="IPR008979">
    <property type="entry name" value="Galactose-bd-like_sf"/>
</dbReference>
<dbReference type="SUPFAM" id="SSF49785">
    <property type="entry name" value="Galactose-binding domain-like"/>
    <property type="match status" value="2"/>
</dbReference>
<sequence>MKYLMNKTKYIFLFILSISFLGCEEEDEANLPEVVAGFTFIQSETTGTVTFTNISEEAQLYEWDFGNGTTSTEINPIRTFAEGTFTVSLKASNIAGASNTFEDQITIDIPDTMPDFDSGLLTNGGFEAGGDSWTGNALNVQTEGGNSFNLANVETAGNPFDVNLSQVVAITQGTNYILSFDASSDQARTMLAGIGLNEAPFTNTTVEVDLTTDMQTFTLQLSAADFGGANSRVLFDMGAAVGTVVIDNVSLVEGGDGSDSNTGGDSGSLEACDGGELVNDFETADDSIFNNFGGGVGSIIDNADTSVNSSAKLGQYVKNAGEVFGGITIALENNIALNNGTFTIDVNSTSVRQLLFKLEGLNQELILPTSGAGWETISYDFTGQSGEVTGITLIMDNGTQGDGTADWTIQFDNIRLCGNESSGGGNALEACDGGELVNDFETADDSIFNNFGGGVGSIIDNADTSVNSSAKLGQYVKNAGEVFGGITIALENNIALNNGTFTIDVNSTSVRQLLFKLEGLNQELILPTSGAGWETISYDFTGQSGEVTGITLIMDNGTQGDGTADWTIQFDNIRLCGNESSGGGGTCTPPAAGEFITDGGFEQNAGCWQLINNGGTVTISTTVNNGGSNSGQIKTTPGSNPALKQERVGAGTITPNTTYVVQFDIQASTTDVPADGAVFQAFTFSEPAEGSTDPAVQHVLVTGDASFPTTWETRTYTFTTAASVDGGVSLLLELVCGGAGTCTGTINIDNVSITAQ</sequence>
<dbReference type="PROSITE" id="PS50093">
    <property type="entry name" value="PKD"/>
    <property type="match status" value="1"/>
</dbReference>
<dbReference type="InterPro" id="IPR013783">
    <property type="entry name" value="Ig-like_fold"/>
</dbReference>
<dbReference type="Pfam" id="PF18911">
    <property type="entry name" value="PKD_4"/>
    <property type="match status" value="1"/>
</dbReference>
<dbReference type="CDD" id="cd00146">
    <property type="entry name" value="PKD"/>
    <property type="match status" value="1"/>
</dbReference>
<dbReference type="Gene3D" id="2.60.120.260">
    <property type="entry name" value="Galactose-binding domain-like"/>
    <property type="match status" value="3"/>
</dbReference>
<protein>
    <submittedName>
        <fullName evidence="3">Carbohydrate binding domain-containing protein</fullName>
    </submittedName>
</protein>
<organism evidence="3 4">
    <name type="scientific">Croceitalea marina</name>
    <dbReference type="NCBI Taxonomy" id="1775166"/>
    <lineage>
        <taxon>Bacteria</taxon>
        <taxon>Pseudomonadati</taxon>
        <taxon>Bacteroidota</taxon>
        <taxon>Flavobacteriia</taxon>
        <taxon>Flavobacteriales</taxon>
        <taxon>Flavobacteriaceae</taxon>
        <taxon>Croceitalea</taxon>
    </lineage>
</organism>